<evidence type="ECO:0000313" key="2">
    <source>
        <dbReference type="EMBL" id="MBS9534449.1"/>
    </source>
</evidence>
<gene>
    <name evidence="2" type="ORF">KIH27_12720</name>
</gene>
<reference evidence="2 3" key="1">
    <citation type="submission" date="2021-05" db="EMBL/GenBank/DDBJ databases">
        <title>Mycobacterium acidophilum sp. nov., an extremely acid-tolerant member of the genus Mycobacterium.</title>
        <authorList>
            <person name="Xia J."/>
        </authorList>
    </citation>
    <scope>NUCLEOTIDE SEQUENCE [LARGE SCALE GENOMIC DNA]</scope>
    <source>
        <strain evidence="2 3">M1</strain>
    </source>
</reference>
<sequence length="99" mass="10011">MTIALLTAPSAAAQPGGVMPSNCLPGTYGQLVYCDEDVNPDGSWVRCSRPTPEPMTVFGGMAGSTTSGPASCQLVKPNALPAGSPPYHIGYGGEATGRV</sequence>
<name>A0ABS5RJR7_9MYCO</name>
<evidence type="ECO:0000313" key="3">
    <source>
        <dbReference type="Proteomes" id="UP001519535"/>
    </source>
</evidence>
<comment type="caution">
    <text evidence="2">The sequence shown here is derived from an EMBL/GenBank/DDBJ whole genome shotgun (WGS) entry which is preliminary data.</text>
</comment>
<protein>
    <recommendedName>
        <fullName evidence="1">CDGP domain-containing protein</fullName>
    </recommendedName>
</protein>
<accession>A0ABS5RJR7</accession>
<dbReference type="RefSeq" id="WP_214093321.1">
    <property type="nucleotide sequence ID" value="NZ_JAHCLR010000023.1"/>
</dbReference>
<organism evidence="2 3">
    <name type="scientific">Mycolicibacter acidiphilus</name>
    <dbReference type="NCBI Taxonomy" id="2835306"/>
    <lineage>
        <taxon>Bacteria</taxon>
        <taxon>Bacillati</taxon>
        <taxon>Actinomycetota</taxon>
        <taxon>Actinomycetes</taxon>
        <taxon>Mycobacteriales</taxon>
        <taxon>Mycobacteriaceae</taxon>
        <taxon>Mycolicibacter</taxon>
    </lineage>
</organism>
<dbReference type="InterPro" id="IPR056271">
    <property type="entry name" value="CDGP_dom"/>
</dbReference>
<dbReference type="Proteomes" id="UP001519535">
    <property type="component" value="Unassembled WGS sequence"/>
</dbReference>
<proteinExistence type="predicted"/>
<dbReference type="Pfam" id="PF24238">
    <property type="entry name" value="CDGP"/>
    <property type="match status" value="1"/>
</dbReference>
<feature type="domain" description="CDGP" evidence="1">
    <location>
        <begin position="28"/>
        <end position="90"/>
    </location>
</feature>
<evidence type="ECO:0000259" key="1">
    <source>
        <dbReference type="Pfam" id="PF24238"/>
    </source>
</evidence>
<keyword evidence="3" id="KW-1185">Reference proteome</keyword>
<dbReference type="EMBL" id="JAHCLR010000023">
    <property type="protein sequence ID" value="MBS9534449.1"/>
    <property type="molecule type" value="Genomic_DNA"/>
</dbReference>